<dbReference type="GO" id="GO:0098588">
    <property type="term" value="C:bounding membrane of organelle"/>
    <property type="evidence" value="ECO:0007669"/>
    <property type="project" value="UniProtKB-ARBA"/>
</dbReference>
<gene>
    <name evidence="7" type="ORF">KABA2_11S01496</name>
</gene>
<keyword evidence="1" id="KW-0479">Metal-binding</keyword>
<dbReference type="InterPro" id="IPR000306">
    <property type="entry name" value="Znf_FYVE"/>
</dbReference>
<sequence>MRASRYISSSSSARLATGNAINNSSNTFIDSNNNPLRSNSTITFEKVKVIPRPRTQSEQSILSSLSLKSLLDNKISAKSAMQNGNNITTNNNNNNSSSSTSATTNIPQEAQIGFQEPFTDDNRIGIDQMKAGMPPIVAHSPLDLPGSLLKDVPAEIGLMIPPTIENNNNISNDDKQMMVGSTSTEATTATGKQGSIAATDDDEEDREDIEAHNLTTQALRKLSMLKMGENNLLNPTESEKDNVDESYSNNYNDEDKIPKVTEDAFSTQENNNNNNNSSNNIPNGSLSLSSPYDRQGPDNNDNIEDDDETLKLGRSESNFTATVDISSGVAPTGNMTSVNMIPKTIVNTLTPSPPPPAPPPSIRRDPSIQESEQSMLFVKDTRPEIENDNLNKKIRSTHINSKVNAMTLKGNSIQNASRQYTNGLPTNQIGFNNNNNSNSTISMMRQPQQLPFGTGNKPNIYNTGPSSSTSLTATMGVGVNGKSTKSIKQINNPKKPLYMPAVLRNVSETNLTNDDFRDPGSMDRINEEDAMIEEEEDDDENDDGVSGIIGNDTMSSNGSARDYLSMYSGGGNINSLDRHLIKNTDSSHHGIKLHRTHTNTQSSIHSTASSIYSAYRHRFQDLVNYYQKDTNSSAGSRSMNKQPTRTHWVPDSERDSCHACHTKFSMLERKHHCRHCGELFCQKDLPDMVYLNSDAQFCQLRQFGGGVLVKVCHGCYIANDEYMQAIKLKKLKRMEEQQLQLRKEQQNGNADEYMPIRRRNGQRSVENRRESVAGSVPVDWNWSSF</sequence>
<dbReference type="Pfam" id="PF01363">
    <property type="entry name" value="FYVE"/>
    <property type="match status" value="1"/>
</dbReference>
<evidence type="ECO:0000313" key="7">
    <source>
        <dbReference type="EMBL" id="CAB4256710.1"/>
    </source>
</evidence>
<feature type="domain" description="FYVE-type" evidence="6">
    <location>
        <begin position="651"/>
        <end position="720"/>
    </location>
</feature>
<evidence type="ECO:0000256" key="2">
    <source>
        <dbReference type="ARBA" id="ARBA00022771"/>
    </source>
</evidence>
<feature type="region of interest" description="Disordered" evidence="5">
    <location>
        <begin position="345"/>
        <end position="366"/>
    </location>
</feature>
<comment type="caution">
    <text evidence="7">The sequence shown here is derived from an EMBL/GenBank/DDBJ whole genome shotgun (WGS) entry which is preliminary data.</text>
</comment>
<keyword evidence="8" id="KW-1185">Reference proteome</keyword>
<evidence type="ECO:0000256" key="4">
    <source>
        <dbReference type="PROSITE-ProRule" id="PRU00091"/>
    </source>
</evidence>
<dbReference type="SUPFAM" id="SSF57903">
    <property type="entry name" value="FYVE/PHD zinc finger"/>
    <property type="match status" value="1"/>
</dbReference>
<dbReference type="Gene3D" id="3.30.40.10">
    <property type="entry name" value="Zinc/RING finger domain, C3HC4 (zinc finger)"/>
    <property type="match status" value="1"/>
</dbReference>
<dbReference type="PROSITE" id="PS50178">
    <property type="entry name" value="ZF_FYVE"/>
    <property type="match status" value="1"/>
</dbReference>
<dbReference type="EMBL" id="CAEFZW010000011">
    <property type="protein sequence ID" value="CAB4256710.1"/>
    <property type="molecule type" value="Genomic_DNA"/>
</dbReference>
<evidence type="ECO:0000259" key="6">
    <source>
        <dbReference type="PROSITE" id="PS50178"/>
    </source>
</evidence>
<dbReference type="CDD" id="cd15760">
    <property type="entry name" value="FYVE_scVPS27p_like"/>
    <property type="match status" value="1"/>
</dbReference>
<dbReference type="AlphaFoldDB" id="A0A8H2VJZ4"/>
<dbReference type="PANTHER" id="PTHR39490:SF8">
    <property type="entry name" value="ZINC FINGER FYVE DOMAIN-CONTAINING PROTEIN 21"/>
    <property type="match status" value="1"/>
</dbReference>
<dbReference type="OrthoDB" id="10018316at2759"/>
<evidence type="ECO:0000256" key="5">
    <source>
        <dbReference type="SAM" id="MobiDB-lite"/>
    </source>
</evidence>
<dbReference type="InterPro" id="IPR017455">
    <property type="entry name" value="Znf_FYVE-rel"/>
</dbReference>
<name>A0A8H2VJZ4_9SACH</name>
<dbReference type="InterPro" id="IPR052113">
    <property type="entry name" value="FYVE-type_Zinc_Finger"/>
</dbReference>
<keyword evidence="2 4" id="KW-0863">Zinc-finger</keyword>
<feature type="compositionally biased region" description="Low complexity" evidence="5">
    <location>
        <begin position="180"/>
        <end position="191"/>
    </location>
</feature>
<dbReference type="InterPro" id="IPR013083">
    <property type="entry name" value="Znf_RING/FYVE/PHD"/>
</dbReference>
<protein>
    <submittedName>
        <fullName evidence="7">Similar to Saccharomyces cerevisiae YGL023C PIB2 Protein binding phosphatidylinositol 3-phosphate, involved in telomere- proximal repression of gene expression</fullName>
    </submittedName>
</protein>
<dbReference type="GO" id="GO:0032266">
    <property type="term" value="F:phosphatidylinositol-3-phosphate binding"/>
    <property type="evidence" value="ECO:0007669"/>
    <property type="project" value="UniProtKB-ARBA"/>
</dbReference>
<feature type="region of interest" description="Disordered" evidence="5">
    <location>
        <begin position="180"/>
        <end position="207"/>
    </location>
</feature>
<dbReference type="InterPro" id="IPR011011">
    <property type="entry name" value="Znf_FYVE_PHD"/>
</dbReference>
<dbReference type="PANTHER" id="PTHR39490">
    <property type="entry name" value="ARRESTIN DOMAIN-CONTAINING PROTEIN D"/>
    <property type="match status" value="1"/>
</dbReference>
<evidence type="ECO:0000313" key="8">
    <source>
        <dbReference type="Proteomes" id="UP000644660"/>
    </source>
</evidence>
<feature type="compositionally biased region" description="Basic and acidic residues" evidence="5">
    <location>
        <begin position="253"/>
        <end position="262"/>
    </location>
</feature>
<feature type="region of interest" description="Disordered" evidence="5">
    <location>
        <begin position="742"/>
        <end position="770"/>
    </location>
</feature>
<dbReference type="GeneID" id="64859799"/>
<dbReference type="SMART" id="SM00064">
    <property type="entry name" value="FYVE"/>
    <property type="match status" value="1"/>
</dbReference>
<reference evidence="7 8" key="1">
    <citation type="submission" date="2020-05" db="EMBL/GenBank/DDBJ databases">
        <authorList>
            <person name="Casaregola S."/>
            <person name="Devillers H."/>
            <person name="Grondin C."/>
        </authorList>
    </citation>
    <scope>NUCLEOTIDE SEQUENCE [LARGE SCALE GENOMIC DNA]</scope>
    <source>
        <strain evidence="7 8">CLIB 1767</strain>
    </source>
</reference>
<accession>A0A8H2VJZ4</accession>
<dbReference type="Proteomes" id="UP000644660">
    <property type="component" value="Unassembled WGS sequence"/>
</dbReference>
<dbReference type="GO" id="GO:0008270">
    <property type="term" value="F:zinc ion binding"/>
    <property type="evidence" value="ECO:0007669"/>
    <property type="project" value="UniProtKB-KW"/>
</dbReference>
<evidence type="ECO:0000256" key="3">
    <source>
        <dbReference type="ARBA" id="ARBA00022833"/>
    </source>
</evidence>
<feature type="compositionally biased region" description="Pro residues" evidence="5">
    <location>
        <begin position="351"/>
        <end position="361"/>
    </location>
</feature>
<feature type="region of interest" description="Disordered" evidence="5">
    <location>
        <begin position="232"/>
        <end position="307"/>
    </location>
</feature>
<proteinExistence type="predicted"/>
<feature type="compositionally biased region" description="Low complexity" evidence="5">
    <location>
        <begin position="83"/>
        <end position="104"/>
    </location>
</feature>
<feature type="region of interest" description="Disordered" evidence="5">
    <location>
        <begin position="82"/>
        <end position="104"/>
    </location>
</feature>
<feature type="compositionally biased region" description="Low complexity" evidence="5">
    <location>
        <begin position="270"/>
        <end position="291"/>
    </location>
</feature>
<evidence type="ECO:0000256" key="1">
    <source>
        <dbReference type="ARBA" id="ARBA00022723"/>
    </source>
</evidence>
<keyword evidence="3" id="KW-0862">Zinc</keyword>
<dbReference type="RefSeq" id="XP_041408554.1">
    <property type="nucleotide sequence ID" value="XM_041552620.1"/>
</dbReference>
<organism evidence="7 8">
    <name type="scientific">Maudiozyma barnettii</name>
    <dbReference type="NCBI Taxonomy" id="61262"/>
    <lineage>
        <taxon>Eukaryota</taxon>
        <taxon>Fungi</taxon>
        <taxon>Dikarya</taxon>
        <taxon>Ascomycota</taxon>
        <taxon>Saccharomycotina</taxon>
        <taxon>Saccharomycetes</taxon>
        <taxon>Saccharomycetales</taxon>
        <taxon>Saccharomycetaceae</taxon>
        <taxon>Maudiozyma</taxon>
    </lineage>
</organism>